<dbReference type="SUPFAM" id="SSF56003">
    <property type="entry name" value="Molybdenum cofactor-binding domain"/>
    <property type="match status" value="1"/>
</dbReference>
<reference evidence="2" key="1">
    <citation type="submission" date="2018-05" db="EMBL/GenBank/DDBJ databases">
        <authorList>
            <person name="Lanie J.A."/>
            <person name="Ng W.-L."/>
            <person name="Kazmierczak K.M."/>
            <person name="Andrzejewski T.M."/>
            <person name="Davidsen T.M."/>
            <person name="Wayne K.J."/>
            <person name="Tettelin H."/>
            <person name="Glass J.I."/>
            <person name="Rusch D."/>
            <person name="Podicherti R."/>
            <person name="Tsui H.-C.T."/>
            <person name="Winkler M.E."/>
        </authorList>
    </citation>
    <scope>NUCLEOTIDE SEQUENCE</scope>
</reference>
<evidence type="ECO:0008006" key="3">
    <source>
        <dbReference type="Google" id="ProtNLM"/>
    </source>
</evidence>
<accession>A0A383B2B7</accession>
<evidence type="ECO:0000256" key="1">
    <source>
        <dbReference type="SAM" id="MobiDB-lite"/>
    </source>
</evidence>
<feature type="region of interest" description="Disordered" evidence="1">
    <location>
        <begin position="1"/>
        <end position="49"/>
    </location>
</feature>
<dbReference type="GO" id="GO:0016491">
    <property type="term" value="F:oxidoreductase activity"/>
    <property type="evidence" value="ECO:0007669"/>
    <property type="project" value="InterPro"/>
</dbReference>
<sequence length="49" mass="5068">MGLSGFPKLTEANGKSSLPPYLRIDPDGGIHLGVPSSEMGQGTHTTLAM</sequence>
<dbReference type="Gene3D" id="3.30.365.10">
    <property type="entry name" value="Aldehyde oxidase/xanthine dehydrogenase, molybdopterin binding domain"/>
    <property type="match status" value="1"/>
</dbReference>
<feature type="compositionally biased region" description="Polar residues" evidence="1">
    <location>
        <begin position="38"/>
        <end position="49"/>
    </location>
</feature>
<dbReference type="InterPro" id="IPR037165">
    <property type="entry name" value="AldOxase/xan_DH_Mopterin-bd_sf"/>
</dbReference>
<protein>
    <recommendedName>
        <fullName evidence="3">Aldehyde oxidase/xanthine dehydrogenase second molybdopterin binding domain-containing protein</fullName>
    </recommendedName>
</protein>
<name>A0A383B2B7_9ZZZZ</name>
<evidence type="ECO:0000313" key="2">
    <source>
        <dbReference type="EMBL" id="SVE13973.1"/>
    </source>
</evidence>
<organism evidence="2">
    <name type="scientific">marine metagenome</name>
    <dbReference type="NCBI Taxonomy" id="408172"/>
    <lineage>
        <taxon>unclassified sequences</taxon>
        <taxon>metagenomes</taxon>
        <taxon>ecological metagenomes</taxon>
    </lineage>
</organism>
<dbReference type="AlphaFoldDB" id="A0A383B2B7"/>
<proteinExistence type="predicted"/>
<feature type="non-terminal residue" evidence="2">
    <location>
        <position position="49"/>
    </location>
</feature>
<gene>
    <name evidence="2" type="ORF">METZ01_LOCUS466827</name>
</gene>
<dbReference type="EMBL" id="UINC01196803">
    <property type="protein sequence ID" value="SVE13973.1"/>
    <property type="molecule type" value="Genomic_DNA"/>
</dbReference>